<dbReference type="Gramene" id="EFJ26854">
    <property type="protein sequence ID" value="EFJ26854"/>
    <property type="gene ID" value="SELMODRAFT_412681"/>
</dbReference>
<dbReference type="HOGENOM" id="CLU_063967_5_0_1"/>
<dbReference type="Proteomes" id="UP000001514">
    <property type="component" value="Unassembled WGS sequence"/>
</dbReference>
<dbReference type="Pfam" id="PF00010">
    <property type="entry name" value="HLH"/>
    <property type="match status" value="1"/>
</dbReference>
<dbReference type="Gene3D" id="4.10.280.10">
    <property type="entry name" value="Helix-loop-helix DNA-binding domain"/>
    <property type="match status" value="1"/>
</dbReference>
<dbReference type="PANTHER" id="PTHR45844">
    <property type="entry name" value="TRANSCRIPTION FACTOR BHLH30"/>
    <property type="match status" value="1"/>
</dbReference>
<dbReference type="EMBL" id="GL377583">
    <property type="protein sequence ID" value="EFJ26854.1"/>
    <property type="molecule type" value="Genomic_DNA"/>
</dbReference>
<evidence type="ECO:0000256" key="2">
    <source>
        <dbReference type="ARBA" id="ARBA00023125"/>
    </source>
</evidence>
<dbReference type="InterPro" id="IPR036638">
    <property type="entry name" value="HLH_DNA-bd_sf"/>
</dbReference>
<evidence type="ECO:0000256" key="3">
    <source>
        <dbReference type="ARBA" id="ARBA00023163"/>
    </source>
</evidence>
<dbReference type="STRING" id="88036.D8RL49"/>
<dbReference type="SUPFAM" id="SSF47459">
    <property type="entry name" value="HLH, helix-loop-helix DNA-binding domain"/>
    <property type="match status" value="1"/>
</dbReference>
<evidence type="ECO:0000259" key="5">
    <source>
        <dbReference type="PROSITE" id="PS50888"/>
    </source>
</evidence>
<sequence>MTDLLSLCKSSAQADNAKALAASKSHSEAERRRRERINKHLSTLRTLLPNTAKTDKASLLAEVIERIKELKQQVAEISQFGPVPSDADELDVDVMESPVDEGGKVLIKASICCADRPSLLTDLVRTLKSLHLRTVKAEMATMEGRTKNVFVMTIKDDAELLEPTLACVEEALKSVMEEPSSKENQDDA</sequence>
<dbReference type="InterPro" id="IPR045865">
    <property type="entry name" value="ACT-like_dom_sf"/>
</dbReference>
<evidence type="ECO:0000313" key="8">
    <source>
        <dbReference type="Proteomes" id="UP000001514"/>
    </source>
</evidence>
<gene>
    <name evidence="7" type="ORF">SELMODRAFT_412681</name>
    <name evidence="6" type="ORF">SELMODRAFT_417246</name>
</gene>
<dbReference type="EMBL" id="GL377599">
    <property type="protein sequence ID" value="EFJ21310.1"/>
    <property type="molecule type" value="Genomic_DNA"/>
</dbReference>
<dbReference type="GO" id="GO:0003700">
    <property type="term" value="F:DNA-binding transcription factor activity"/>
    <property type="evidence" value="ECO:0007669"/>
    <property type="project" value="InterPro"/>
</dbReference>
<dbReference type="KEGG" id="smo:SELMODRAFT_412681"/>
<dbReference type="AlphaFoldDB" id="D8RL49"/>
<dbReference type="FunFam" id="4.10.280.10:FF:000070">
    <property type="entry name" value="transcription factor bHLH30"/>
    <property type="match status" value="1"/>
</dbReference>
<dbReference type="InterPro" id="IPR045847">
    <property type="entry name" value="AIG1-like"/>
</dbReference>
<name>D8RL49_SELML</name>
<dbReference type="eggNOG" id="ENOG502QRXD">
    <property type="taxonomic scope" value="Eukaryota"/>
</dbReference>
<feature type="domain" description="BHLH" evidence="5">
    <location>
        <begin position="21"/>
        <end position="70"/>
    </location>
</feature>
<keyword evidence="4" id="KW-0539">Nucleus</keyword>
<organism evidence="8">
    <name type="scientific">Selaginella moellendorffii</name>
    <name type="common">Spikemoss</name>
    <dbReference type="NCBI Taxonomy" id="88036"/>
    <lineage>
        <taxon>Eukaryota</taxon>
        <taxon>Viridiplantae</taxon>
        <taxon>Streptophyta</taxon>
        <taxon>Embryophyta</taxon>
        <taxon>Tracheophyta</taxon>
        <taxon>Lycopodiopsida</taxon>
        <taxon>Selaginellales</taxon>
        <taxon>Selaginellaceae</taxon>
        <taxon>Selaginella</taxon>
    </lineage>
</organism>
<dbReference type="CDD" id="cd04873">
    <property type="entry name" value="ACT_UUR-ACR-like"/>
    <property type="match status" value="1"/>
</dbReference>
<dbReference type="InParanoid" id="D8RL49"/>
<evidence type="ECO:0000256" key="4">
    <source>
        <dbReference type="ARBA" id="ARBA00023242"/>
    </source>
</evidence>
<dbReference type="GO" id="GO:0003677">
    <property type="term" value="F:DNA binding"/>
    <property type="evidence" value="ECO:0007669"/>
    <property type="project" value="UniProtKB-KW"/>
</dbReference>
<dbReference type="OrthoDB" id="71302at2759"/>
<dbReference type="Gramene" id="EFJ21310">
    <property type="protein sequence ID" value="EFJ21310"/>
    <property type="gene ID" value="SELMODRAFT_417246"/>
</dbReference>
<dbReference type="SMART" id="SM00353">
    <property type="entry name" value="HLH"/>
    <property type="match status" value="1"/>
</dbReference>
<dbReference type="KEGG" id="smo:SELMODRAFT_417246"/>
<evidence type="ECO:0000256" key="1">
    <source>
        <dbReference type="ARBA" id="ARBA00023015"/>
    </source>
</evidence>
<reference evidence="7 8" key="1">
    <citation type="journal article" date="2011" name="Science">
        <title>The Selaginella genome identifies genetic changes associated with the evolution of vascular plants.</title>
        <authorList>
            <person name="Banks J.A."/>
            <person name="Nishiyama T."/>
            <person name="Hasebe M."/>
            <person name="Bowman J.L."/>
            <person name="Gribskov M."/>
            <person name="dePamphilis C."/>
            <person name="Albert V.A."/>
            <person name="Aono N."/>
            <person name="Aoyama T."/>
            <person name="Ambrose B.A."/>
            <person name="Ashton N.W."/>
            <person name="Axtell M.J."/>
            <person name="Barker E."/>
            <person name="Barker M.S."/>
            <person name="Bennetzen J.L."/>
            <person name="Bonawitz N.D."/>
            <person name="Chapple C."/>
            <person name="Cheng C."/>
            <person name="Correa L.G."/>
            <person name="Dacre M."/>
            <person name="DeBarry J."/>
            <person name="Dreyer I."/>
            <person name="Elias M."/>
            <person name="Engstrom E.M."/>
            <person name="Estelle M."/>
            <person name="Feng L."/>
            <person name="Finet C."/>
            <person name="Floyd S.K."/>
            <person name="Frommer W.B."/>
            <person name="Fujita T."/>
            <person name="Gramzow L."/>
            <person name="Gutensohn M."/>
            <person name="Harholt J."/>
            <person name="Hattori M."/>
            <person name="Heyl A."/>
            <person name="Hirai T."/>
            <person name="Hiwatashi Y."/>
            <person name="Ishikawa M."/>
            <person name="Iwata M."/>
            <person name="Karol K.G."/>
            <person name="Koehler B."/>
            <person name="Kolukisaoglu U."/>
            <person name="Kubo M."/>
            <person name="Kurata T."/>
            <person name="Lalonde S."/>
            <person name="Li K."/>
            <person name="Li Y."/>
            <person name="Litt A."/>
            <person name="Lyons E."/>
            <person name="Manning G."/>
            <person name="Maruyama T."/>
            <person name="Michael T.P."/>
            <person name="Mikami K."/>
            <person name="Miyazaki S."/>
            <person name="Morinaga S."/>
            <person name="Murata T."/>
            <person name="Mueller-Roeber B."/>
            <person name="Nelson D.R."/>
            <person name="Obara M."/>
            <person name="Oguri Y."/>
            <person name="Olmstead R.G."/>
            <person name="Onodera N."/>
            <person name="Petersen B.L."/>
            <person name="Pils B."/>
            <person name="Prigge M."/>
            <person name="Rensing S.A."/>
            <person name="Riano-Pachon D.M."/>
            <person name="Roberts A.W."/>
            <person name="Sato Y."/>
            <person name="Scheller H.V."/>
            <person name="Schulz B."/>
            <person name="Schulz C."/>
            <person name="Shakirov E.V."/>
            <person name="Shibagaki N."/>
            <person name="Shinohara N."/>
            <person name="Shippen D.E."/>
            <person name="Soerensen I."/>
            <person name="Sotooka R."/>
            <person name="Sugimoto N."/>
            <person name="Sugita M."/>
            <person name="Sumikawa N."/>
            <person name="Tanurdzic M."/>
            <person name="Theissen G."/>
            <person name="Ulvskov P."/>
            <person name="Wakazuki S."/>
            <person name="Weng J.K."/>
            <person name="Willats W.W."/>
            <person name="Wipf D."/>
            <person name="Wolf P.G."/>
            <person name="Yang L."/>
            <person name="Zimmer A.D."/>
            <person name="Zhu Q."/>
            <person name="Mitros T."/>
            <person name="Hellsten U."/>
            <person name="Loque D."/>
            <person name="Otillar R."/>
            <person name="Salamov A."/>
            <person name="Schmutz J."/>
            <person name="Shapiro H."/>
            <person name="Lindquist E."/>
            <person name="Lucas S."/>
            <person name="Rokhsar D."/>
            <person name="Grigoriev I.V."/>
        </authorList>
    </citation>
    <scope>NUCLEOTIDE SEQUENCE [LARGE SCALE GENOMIC DNA]</scope>
</reference>
<keyword evidence="8" id="KW-1185">Reference proteome</keyword>
<dbReference type="InterPro" id="IPR011598">
    <property type="entry name" value="bHLH_dom"/>
</dbReference>
<keyword evidence="1" id="KW-0805">Transcription regulation</keyword>
<dbReference type="PROSITE" id="PS50888">
    <property type="entry name" value="BHLH"/>
    <property type="match status" value="1"/>
</dbReference>
<keyword evidence="2" id="KW-0238">DNA-binding</keyword>
<proteinExistence type="predicted"/>
<accession>D8RL49</accession>
<dbReference type="GO" id="GO:0046983">
    <property type="term" value="F:protein dimerization activity"/>
    <property type="evidence" value="ECO:0007669"/>
    <property type="project" value="InterPro"/>
</dbReference>
<dbReference type="PANTHER" id="PTHR45844:SF2">
    <property type="entry name" value="TRANSCRIPTION FACTOR BHLH30"/>
    <property type="match status" value="1"/>
</dbReference>
<evidence type="ECO:0000313" key="6">
    <source>
        <dbReference type="EMBL" id="EFJ21310.1"/>
    </source>
</evidence>
<keyword evidence="3" id="KW-0804">Transcription</keyword>
<protein>
    <recommendedName>
        <fullName evidence="5">BHLH domain-containing protein</fullName>
    </recommendedName>
</protein>
<dbReference type="OMA" id="FSSIHHI"/>
<evidence type="ECO:0000313" key="7">
    <source>
        <dbReference type="EMBL" id="EFJ26854.1"/>
    </source>
</evidence>
<dbReference type="SUPFAM" id="SSF55021">
    <property type="entry name" value="ACT-like"/>
    <property type="match status" value="1"/>
</dbReference>